<dbReference type="InterPro" id="IPR002081">
    <property type="entry name" value="Cryptochrome/DNA_photolyase_1"/>
</dbReference>
<dbReference type="InterPro" id="IPR005101">
    <property type="entry name" value="Cryptochr/Photolyase_FAD-bd"/>
</dbReference>
<dbReference type="SUPFAM" id="SSF52425">
    <property type="entry name" value="Cryptochrome/photolyase, N-terminal domain"/>
    <property type="match status" value="1"/>
</dbReference>
<dbReference type="Gene3D" id="1.10.579.10">
    <property type="entry name" value="DNA Cyclobutane Dipyrimidine Photolyase, subunit A, domain 3"/>
    <property type="match status" value="1"/>
</dbReference>
<keyword evidence="3" id="KW-0274">FAD</keyword>
<dbReference type="InterPro" id="IPR036134">
    <property type="entry name" value="Crypto/Photolyase_FAD-like_sf"/>
</dbReference>
<dbReference type="InterPro" id="IPR006050">
    <property type="entry name" value="DNA_photolyase_N"/>
</dbReference>
<comment type="cofactor">
    <cofactor evidence="1">
        <name>FAD</name>
        <dbReference type="ChEBI" id="CHEBI:57692"/>
    </cofactor>
</comment>
<evidence type="ECO:0000256" key="4">
    <source>
        <dbReference type="SAM" id="MobiDB-lite"/>
    </source>
</evidence>
<evidence type="ECO:0000259" key="5">
    <source>
        <dbReference type="PROSITE" id="PS51645"/>
    </source>
</evidence>
<keyword evidence="7" id="KW-1185">Reference proteome</keyword>
<dbReference type="PANTHER" id="PTHR11455:SF9">
    <property type="entry name" value="CRYPTOCHROME CIRCADIAN CLOCK 5 ISOFORM X1"/>
    <property type="match status" value="1"/>
</dbReference>
<dbReference type="Pfam" id="PF00875">
    <property type="entry name" value="DNA_photolyase"/>
    <property type="match status" value="1"/>
</dbReference>
<keyword evidence="2" id="KW-0285">Flavoprotein</keyword>
<dbReference type="InterPro" id="IPR014729">
    <property type="entry name" value="Rossmann-like_a/b/a_fold"/>
</dbReference>
<feature type="region of interest" description="Disordered" evidence="4">
    <location>
        <begin position="474"/>
        <end position="495"/>
    </location>
</feature>
<dbReference type="Gene3D" id="1.25.40.80">
    <property type="match status" value="1"/>
</dbReference>
<dbReference type="Proteomes" id="UP001498238">
    <property type="component" value="Unassembled WGS sequence"/>
</dbReference>
<proteinExistence type="predicted"/>
<dbReference type="PROSITE" id="PS51645">
    <property type="entry name" value="PHR_CRY_ALPHA_BETA"/>
    <property type="match status" value="1"/>
</dbReference>
<dbReference type="PANTHER" id="PTHR11455">
    <property type="entry name" value="CRYPTOCHROME"/>
    <property type="match status" value="1"/>
</dbReference>
<feature type="domain" description="Photolyase/cryptochrome alpha/beta" evidence="5">
    <location>
        <begin position="8"/>
        <end position="139"/>
    </location>
</feature>
<dbReference type="RefSeq" id="WP_339392030.1">
    <property type="nucleotide sequence ID" value="NZ_BAAAAF010000003.1"/>
</dbReference>
<evidence type="ECO:0000256" key="3">
    <source>
        <dbReference type="ARBA" id="ARBA00022827"/>
    </source>
</evidence>
<reference evidence="6 7" key="1">
    <citation type="submission" date="2024-01" db="EMBL/GenBank/DDBJ databases">
        <title>Characterization of antibiotic resistant novel bacterial strains and their environmental applications.</title>
        <authorList>
            <person name="Manzoor S."/>
            <person name="Abbas S."/>
            <person name="Arshad M."/>
            <person name="Ahmed I."/>
        </authorList>
    </citation>
    <scope>NUCLEOTIDE SEQUENCE [LARGE SCALE GENOMIC DNA]</scope>
    <source>
        <strain evidence="6 7">NCCP-602</strain>
    </source>
</reference>
<dbReference type="Gene3D" id="3.40.50.620">
    <property type="entry name" value="HUPs"/>
    <property type="match status" value="1"/>
</dbReference>
<accession>A0ABN0SKT5</accession>
<organism evidence="6 7">
    <name type="scientific">Brevibacterium metallidurans</name>
    <dbReference type="NCBI Taxonomy" id="1482676"/>
    <lineage>
        <taxon>Bacteria</taxon>
        <taxon>Bacillati</taxon>
        <taxon>Actinomycetota</taxon>
        <taxon>Actinomycetes</taxon>
        <taxon>Micrococcales</taxon>
        <taxon>Brevibacteriaceae</taxon>
        <taxon>Brevibacterium</taxon>
    </lineage>
</organism>
<evidence type="ECO:0000256" key="1">
    <source>
        <dbReference type="ARBA" id="ARBA00001974"/>
    </source>
</evidence>
<protein>
    <submittedName>
        <fullName evidence="6">Deoxyribodipyrimidine photo-lyase</fullName>
    </submittedName>
</protein>
<evidence type="ECO:0000313" key="7">
    <source>
        <dbReference type="Proteomes" id="UP001498238"/>
    </source>
</evidence>
<dbReference type="SUPFAM" id="SSF48173">
    <property type="entry name" value="Cryptochrome/photolyase FAD-binding domain"/>
    <property type="match status" value="1"/>
</dbReference>
<dbReference type="Pfam" id="PF03441">
    <property type="entry name" value="FAD_binding_7"/>
    <property type="match status" value="1"/>
</dbReference>
<sequence>MVSRASRPLTLLWFRDDLRVTDHEALTAARDDGDVVAIWIREERDTEGRGPRPLGAATRWWVHESLQVLGAELDKRGIPLLFAAGTATQIIPEVAAELGADTVRWSRRYAPASRALDEAVARELEARGIASEDSPGALLVEPWKVEPSSASAYYKVFTPFWNAARQVSVDLPLPAVKAQSLPQEVADRVDRVRGANTHLLAEVDDLGLLEAGTGPASTRFSLRSGEGAGAAKISLGEGDPRFPWWEDTIARHWTPGCVAAHEAVDHLGERIAGYAEDRDIPGDPEGTSALSPRLRFGEISARKLLAAVDALGDVGAVDREAWIRQLYWREFAWHLTYHVPDLDRRPMRPEFAGFPYEDDPEALAAWQAGRTGIALVDAGMRQLWRTGWMHNRVRMVAASLLTKNLLLPWQLGEQWFWDTLVDADEANNPVSWQWVAGCGADASPFFRVFNPERQRARFDPDGVYVRQWLEGDTGESAREVDAGDSDDGSAGEQVPIVDLGESRQAALAAFDAMKSAQSAD</sequence>
<gene>
    <name evidence="6" type="ORF">NCCP602_10170</name>
</gene>
<dbReference type="InterPro" id="IPR036155">
    <property type="entry name" value="Crypto/Photolyase_N_sf"/>
</dbReference>
<name>A0ABN0SKT5_9MICO</name>
<evidence type="ECO:0000313" key="6">
    <source>
        <dbReference type="EMBL" id="GAA0035056.1"/>
    </source>
</evidence>
<comment type="caution">
    <text evidence="6">The sequence shown here is derived from an EMBL/GenBank/DDBJ whole genome shotgun (WGS) entry which is preliminary data.</text>
</comment>
<dbReference type="EMBL" id="BAAAAF010000003">
    <property type="protein sequence ID" value="GAA0035056.1"/>
    <property type="molecule type" value="Genomic_DNA"/>
</dbReference>
<evidence type="ECO:0000256" key="2">
    <source>
        <dbReference type="ARBA" id="ARBA00022630"/>
    </source>
</evidence>